<dbReference type="InterPro" id="IPR033124">
    <property type="entry name" value="Ser_caboxypep_his_AS"/>
</dbReference>
<evidence type="ECO:0000313" key="8">
    <source>
        <dbReference type="EMBL" id="EGV63646.1"/>
    </source>
</evidence>
<evidence type="ECO:0000256" key="6">
    <source>
        <dbReference type="ARBA" id="ARBA00023180"/>
    </source>
</evidence>
<dbReference type="eggNOG" id="KOG1282">
    <property type="taxonomic scope" value="Eukaryota"/>
</dbReference>
<evidence type="ECO:0000256" key="7">
    <source>
        <dbReference type="RuleBase" id="RU361156"/>
    </source>
</evidence>
<name>G3B621_CANTC</name>
<protein>
    <recommendedName>
        <fullName evidence="7">Carboxypeptidase</fullName>
        <ecNumber evidence="7">3.4.16.-</ecNumber>
    </recommendedName>
</protein>
<dbReference type="GO" id="GO:0000324">
    <property type="term" value="C:fungal-type vacuole"/>
    <property type="evidence" value="ECO:0007669"/>
    <property type="project" value="TreeGrafter"/>
</dbReference>
<dbReference type="InterPro" id="IPR001563">
    <property type="entry name" value="Peptidase_S10"/>
</dbReference>
<organism evidence="9">
    <name type="scientific">Candida tenuis (strain ATCC 10573 / BCRC 21748 / CBS 615 / JCM 9827 / NBRC 10315 / NRRL Y-1498 / VKM Y-70)</name>
    <name type="common">Yeast</name>
    <name type="synonym">Yamadazyma tenuis</name>
    <dbReference type="NCBI Taxonomy" id="590646"/>
    <lineage>
        <taxon>Eukaryota</taxon>
        <taxon>Fungi</taxon>
        <taxon>Dikarya</taxon>
        <taxon>Ascomycota</taxon>
        <taxon>Saccharomycotina</taxon>
        <taxon>Pichiomycetes</taxon>
        <taxon>Debaryomycetaceae</taxon>
        <taxon>Yamadazyma</taxon>
    </lineage>
</organism>
<dbReference type="SUPFAM" id="SSF53474">
    <property type="entry name" value="alpha/beta-Hydrolases"/>
    <property type="match status" value="1"/>
</dbReference>
<keyword evidence="3 7" id="KW-0645">Protease</keyword>
<keyword evidence="9" id="KW-1185">Reference proteome</keyword>
<dbReference type="AlphaFoldDB" id="G3B621"/>
<dbReference type="EMBL" id="GL996524">
    <property type="protein sequence ID" value="EGV63646.1"/>
    <property type="molecule type" value="Genomic_DNA"/>
</dbReference>
<dbReference type="PRINTS" id="PR00724">
    <property type="entry name" value="CRBOXYPTASEC"/>
</dbReference>
<dbReference type="PANTHER" id="PTHR11802:SF113">
    <property type="entry name" value="SERINE CARBOXYPEPTIDASE CTSA-4.1"/>
    <property type="match status" value="1"/>
</dbReference>
<keyword evidence="6" id="KW-0325">Glycoprotein</keyword>
<evidence type="ECO:0000256" key="2">
    <source>
        <dbReference type="ARBA" id="ARBA00022645"/>
    </source>
</evidence>
<dbReference type="PROSITE" id="PS00560">
    <property type="entry name" value="CARBOXYPEPT_SER_HIS"/>
    <property type="match status" value="1"/>
</dbReference>
<feature type="chain" id="PRO_5005131612" description="Carboxypeptidase" evidence="7">
    <location>
        <begin position="19"/>
        <end position="544"/>
    </location>
</feature>
<evidence type="ECO:0000256" key="4">
    <source>
        <dbReference type="ARBA" id="ARBA00022729"/>
    </source>
</evidence>
<evidence type="ECO:0000256" key="3">
    <source>
        <dbReference type="ARBA" id="ARBA00022670"/>
    </source>
</evidence>
<dbReference type="RefSeq" id="XP_006687439.1">
    <property type="nucleotide sequence ID" value="XM_006687376.1"/>
</dbReference>
<proteinExistence type="inferred from homology"/>
<dbReference type="Pfam" id="PF00450">
    <property type="entry name" value="Peptidase_S10"/>
    <property type="match status" value="1"/>
</dbReference>
<dbReference type="KEGG" id="cten:18247527"/>
<accession>G3B621</accession>
<keyword evidence="5 7" id="KW-0378">Hydrolase</keyword>
<reference evidence="8 9" key="1">
    <citation type="journal article" date="2011" name="Proc. Natl. Acad. Sci. U.S.A.">
        <title>Comparative genomics of xylose-fermenting fungi for enhanced biofuel production.</title>
        <authorList>
            <person name="Wohlbach D.J."/>
            <person name="Kuo A."/>
            <person name="Sato T.K."/>
            <person name="Potts K.M."/>
            <person name="Salamov A.A."/>
            <person name="LaButti K.M."/>
            <person name="Sun H."/>
            <person name="Clum A."/>
            <person name="Pangilinan J.L."/>
            <person name="Lindquist E.A."/>
            <person name="Lucas S."/>
            <person name="Lapidus A."/>
            <person name="Jin M."/>
            <person name="Gunawan C."/>
            <person name="Balan V."/>
            <person name="Dale B.E."/>
            <person name="Jeffries T.W."/>
            <person name="Zinkel R."/>
            <person name="Barry K.W."/>
            <person name="Grigoriev I.V."/>
            <person name="Gasch A.P."/>
        </authorList>
    </citation>
    <scope>NUCLEOTIDE SEQUENCE [LARGE SCALE GENOMIC DNA]</scope>
    <source>
        <strain evidence="9">ATCC 10573 / BCRC 21748 / CBS 615 / JCM 9827 / NBRC 10315 / NRRL Y-1498 / VKM Y-70</strain>
    </source>
</reference>
<dbReference type="GO" id="GO:0006508">
    <property type="term" value="P:proteolysis"/>
    <property type="evidence" value="ECO:0007669"/>
    <property type="project" value="UniProtKB-KW"/>
</dbReference>
<sequence length="544" mass="61556">MKLSVALVQLALAVVAIGFPTFEQNVFSNKHQVLLDNPQVLQEYHTLKSNFPGAEEGFGIENIEQAWKHLLHEVSVPELEKYFKKAEYAKKVSDANPFNVFATPKIDTEQFEVVSHEDHSNHQLRIKKTDPYSLGLDTVQQYVGYMDVRDVDKHFFYWFFESRNDPKSDPVVLWINGGPGCSSEGGLLFELGPSFIDVNLKPVFNPYSWNSNASVIFLDQPVGTGYSYAGNEDVATSTDAAKDVYVFLELFFQKFPQFLGNKFHVSGESYAGHYIPRIGAEIISHPERSFELSSLLIGNGYVDAYFQQSYDQKMLCGEGGIDVITEEECEQMDQYLKPCLAFQGVCEVTGSALACVPSIYYCAMAYDPLTKLNLNPYDLRRPCETEGLCYNEIDYMSDFMNLNSTKEAAGVPSDLTFGMCNHEVGKRFNDKHDGIVPFQTYIGEVLDYGIPVLHYAGDKDFVCHWLGYNAVSNTVKYKNQANFTEAEFKPWVSKSGKEIGQVRGFDKFTFLRVYDAGHMVPHDQPEVAYEMLETWLSGDYSFGY</sequence>
<evidence type="ECO:0000256" key="5">
    <source>
        <dbReference type="ARBA" id="ARBA00022801"/>
    </source>
</evidence>
<keyword evidence="4 7" id="KW-0732">Signal</keyword>
<comment type="similarity">
    <text evidence="1 7">Belongs to the peptidase S10 family.</text>
</comment>
<dbReference type="PROSITE" id="PS00131">
    <property type="entry name" value="CARBOXYPEPT_SER_SER"/>
    <property type="match status" value="1"/>
</dbReference>
<keyword evidence="2 7" id="KW-0121">Carboxypeptidase</keyword>
<dbReference type="InterPro" id="IPR029058">
    <property type="entry name" value="AB_hydrolase_fold"/>
</dbReference>
<dbReference type="Proteomes" id="UP000000707">
    <property type="component" value="Unassembled WGS sequence"/>
</dbReference>
<gene>
    <name evidence="8" type="ORF">CANTEDRAFT_114669</name>
</gene>
<dbReference type="PANTHER" id="PTHR11802">
    <property type="entry name" value="SERINE PROTEASE FAMILY S10 SERINE CARBOXYPEPTIDASE"/>
    <property type="match status" value="1"/>
</dbReference>
<dbReference type="InterPro" id="IPR018202">
    <property type="entry name" value="Ser_caboxypep_ser_AS"/>
</dbReference>
<dbReference type="MEROPS" id="S10.001"/>
<dbReference type="GO" id="GO:0004185">
    <property type="term" value="F:serine-type carboxypeptidase activity"/>
    <property type="evidence" value="ECO:0007669"/>
    <property type="project" value="UniProtKB-UniRule"/>
</dbReference>
<dbReference type="Gene3D" id="3.40.50.1820">
    <property type="entry name" value="alpha/beta hydrolase"/>
    <property type="match status" value="1"/>
</dbReference>
<evidence type="ECO:0000256" key="1">
    <source>
        <dbReference type="ARBA" id="ARBA00009431"/>
    </source>
</evidence>
<dbReference type="GeneID" id="18247527"/>
<evidence type="ECO:0000313" key="9">
    <source>
        <dbReference type="Proteomes" id="UP000000707"/>
    </source>
</evidence>
<dbReference type="EC" id="3.4.16.-" evidence="7"/>
<dbReference type="OrthoDB" id="443318at2759"/>
<feature type="signal peptide" evidence="7">
    <location>
        <begin position="1"/>
        <end position="18"/>
    </location>
</feature>
<dbReference type="Gene3D" id="1.10.287.410">
    <property type="match status" value="1"/>
</dbReference>